<keyword evidence="1" id="KW-1133">Transmembrane helix</keyword>
<evidence type="ECO:0000313" key="3">
    <source>
        <dbReference type="Proteomes" id="UP000229952"/>
    </source>
</evidence>
<feature type="transmembrane region" description="Helical" evidence="1">
    <location>
        <begin position="60"/>
        <end position="82"/>
    </location>
</feature>
<sequence>RRNKKRIEKIIFYTFLVLFILSMGSSLRYDHALVKPFGLSYIPLPGSILHILPVISDARIIARLGIFVNLFASLLIGFMFLPAFSEKFGKKTKLFFLSILSLFFFAETYTYVIPSKIKPSVAPKVYEKITKTKGDFSIIEYPLRIAAGYPFNEEELFYQTIHGKKTVFGFAPFRSKSLETHLNKFGAFSQDKGDFRIDRDYLKKAKVKFILVNKLKIDGLYPDKKEEVYKKITAEIKSIPSASMQSVEGIDLYEIKN</sequence>
<feature type="non-terminal residue" evidence="2">
    <location>
        <position position="1"/>
    </location>
</feature>
<accession>A0A2G9YXZ4</accession>
<dbReference type="Proteomes" id="UP000229952">
    <property type="component" value="Unassembled WGS sequence"/>
</dbReference>
<organism evidence="2 3">
    <name type="scientific">Candidatus Nealsonbacteria bacterium CG23_combo_of_CG06-09_8_20_14_all_37_18</name>
    <dbReference type="NCBI Taxonomy" id="1974720"/>
    <lineage>
        <taxon>Bacteria</taxon>
        <taxon>Candidatus Nealsoniibacteriota</taxon>
    </lineage>
</organism>
<reference evidence="2 3" key="1">
    <citation type="submission" date="2017-09" db="EMBL/GenBank/DDBJ databases">
        <title>Depth-based differentiation of microbial function through sediment-hosted aquifers and enrichment of novel symbionts in the deep terrestrial subsurface.</title>
        <authorList>
            <person name="Probst A.J."/>
            <person name="Ladd B."/>
            <person name="Jarett J.K."/>
            <person name="Geller-Mcgrath D.E."/>
            <person name="Sieber C.M."/>
            <person name="Emerson J.B."/>
            <person name="Anantharaman K."/>
            <person name="Thomas B.C."/>
            <person name="Malmstrom R."/>
            <person name="Stieglmeier M."/>
            <person name="Klingl A."/>
            <person name="Woyke T."/>
            <person name="Ryan C.M."/>
            <person name="Banfield J.F."/>
        </authorList>
    </citation>
    <scope>NUCLEOTIDE SEQUENCE [LARGE SCALE GENOMIC DNA]</scope>
    <source>
        <strain evidence="2">CG23_combo_of_CG06-09_8_20_14_all_37_18</strain>
    </source>
</reference>
<proteinExistence type="predicted"/>
<name>A0A2G9YXZ4_9BACT</name>
<feature type="transmembrane region" description="Helical" evidence="1">
    <location>
        <begin position="12"/>
        <end position="29"/>
    </location>
</feature>
<comment type="caution">
    <text evidence="2">The sequence shown here is derived from an EMBL/GenBank/DDBJ whole genome shotgun (WGS) entry which is preliminary data.</text>
</comment>
<protein>
    <submittedName>
        <fullName evidence="2">Uncharacterized protein</fullName>
    </submittedName>
</protein>
<dbReference type="AlphaFoldDB" id="A0A2G9YXZ4"/>
<dbReference type="EMBL" id="PCRQ01000068">
    <property type="protein sequence ID" value="PIP24118.1"/>
    <property type="molecule type" value="Genomic_DNA"/>
</dbReference>
<keyword evidence="1" id="KW-0812">Transmembrane</keyword>
<keyword evidence="1" id="KW-0472">Membrane</keyword>
<feature type="transmembrane region" description="Helical" evidence="1">
    <location>
        <begin position="94"/>
        <end position="112"/>
    </location>
</feature>
<evidence type="ECO:0000256" key="1">
    <source>
        <dbReference type="SAM" id="Phobius"/>
    </source>
</evidence>
<evidence type="ECO:0000313" key="2">
    <source>
        <dbReference type="EMBL" id="PIP24118.1"/>
    </source>
</evidence>
<gene>
    <name evidence="2" type="ORF">COX35_02490</name>
</gene>